<gene>
    <name evidence="2" type="ORF">C8Q71DRAFT_164015</name>
</gene>
<protein>
    <submittedName>
        <fullName evidence="2">Uncharacterized protein</fullName>
    </submittedName>
</protein>
<organism evidence="2 3">
    <name type="scientific">Rhodofomes roseus</name>
    <dbReference type="NCBI Taxonomy" id="34475"/>
    <lineage>
        <taxon>Eukaryota</taxon>
        <taxon>Fungi</taxon>
        <taxon>Dikarya</taxon>
        <taxon>Basidiomycota</taxon>
        <taxon>Agaricomycotina</taxon>
        <taxon>Agaricomycetes</taxon>
        <taxon>Polyporales</taxon>
        <taxon>Rhodofomes</taxon>
    </lineage>
</organism>
<dbReference type="RefSeq" id="XP_047776816.1">
    <property type="nucleotide sequence ID" value="XM_047916705.1"/>
</dbReference>
<feature type="region of interest" description="Disordered" evidence="1">
    <location>
        <begin position="214"/>
        <end position="238"/>
    </location>
</feature>
<comment type="caution">
    <text evidence="2">The sequence shown here is derived from an EMBL/GenBank/DDBJ whole genome shotgun (WGS) entry which is preliminary data.</text>
</comment>
<dbReference type="Proteomes" id="UP000814176">
    <property type="component" value="Unassembled WGS sequence"/>
</dbReference>
<evidence type="ECO:0000256" key="1">
    <source>
        <dbReference type="SAM" id="MobiDB-lite"/>
    </source>
</evidence>
<feature type="region of interest" description="Disordered" evidence="1">
    <location>
        <begin position="49"/>
        <end position="126"/>
    </location>
</feature>
<evidence type="ECO:0000313" key="2">
    <source>
        <dbReference type="EMBL" id="KAH9834160.1"/>
    </source>
</evidence>
<keyword evidence="3" id="KW-1185">Reference proteome</keyword>
<proteinExistence type="predicted"/>
<sequence>MFATYYPHSMQPVGTPLADATFSNYATSGEVQSQRLTIKVPSKQNLVEARPKIGLRKSAFRPSPEQGMGDGPVPARSVELESPPPAPKTVSAPVSPTRVYGRPRRPGASPRHSRPSDVASPSGASEFPAARPVEVFQSITCMPQCFAASFEELRLECYRVSYVTTGHAPMPVTSESAPWDTIPPFFSPFSEEVMEPADFVVGRTDVPMPDESTGPWAFTFGVPGTSNTPLSDDTSMEY</sequence>
<name>A0ABQ8K9Y4_9APHY</name>
<dbReference type="GeneID" id="71997437"/>
<reference evidence="2 3" key="1">
    <citation type="journal article" date="2021" name="Environ. Microbiol.">
        <title>Gene family expansions and transcriptome signatures uncover fungal adaptations to wood decay.</title>
        <authorList>
            <person name="Hage H."/>
            <person name="Miyauchi S."/>
            <person name="Viragh M."/>
            <person name="Drula E."/>
            <person name="Min B."/>
            <person name="Chaduli D."/>
            <person name="Navarro D."/>
            <person name="Favel A."/>
            <person name="Norest M."/>
            <person name="Lesage-Meessen L."/>
            <person name="Balint B."/>
            <person name="Merenyi Z."/>
            <person name="de Eugenio L."/>
            <person name="Morin E."/>
            <person name="Martinez A.T."/>
            <person name="Baldrian P."/>
            <person name="Stursova M."/>
            <person name="Martinez M.J."/>
            <person name="Novotny C."/>
            <person name="Magnuson J.K."/>
            <person name="Spatafora J.W."/>
            <person name="Maurice S."/>
            <person name="Pangilinan J."/>
            <person name="Andreopoulos W."/>
            <person name="LaButti K."/>
            <person name="Hundley H."/>
            <person name="Na H."/>
            <person name="Kuo A."/>
            <person name="Barry K."/>
            <person name="Lipzen A."/>
            <person name="Henrissat B."/>
            <person name="Riley R."/>
            <person name="Ahrendt S."/>
            <person name="Nagy L.G."/>
            <person name="Grigoriev I.V."/>
            <person name="Martin F."/>
            <person name="Rosso M.N."/>
        </authorList>
    </citation>
    <scope>NUCLEOTIDE SEQUENCE [LARGE SCALE GENOMIC DNA]</scope>
    <source>
        <strain evidence="2 3">CIRM-BRFM 1785</strain>
    </source>
</reference>
<feature type="compositionally biased region" description="Polar residues" evidence="1">
    <location>
        <begin position="224"/>
        <end position="238"/>
    </location>
</feature>
<evidence type="ECO:0000313" key="3">
    <source>
        <dbReference type="Proteomes" id="UP000814176"/>
    </source>
</evidence>
<accession>A0ABQ8K9Y4</accession>
<dbReference type="EMBL" id="JADCUA010000016">
    <property type="protein sequence ID" value="KAH9834160.1"/>
    <property type="molecule type" value="Genomic_DNA"/>
</dbReference>
<dbReference type="Gene3D" id="1.10.10.2360">
    <property type="match status" value="1"/>
</dbReference>